<sequence>MQDITPITDEMEIDRRTLIAKTGAATGVLALAGCLSGDDDEEDEDDPDAENGDENGAGEDYGDGRPTIEVEDPPNAVYLPTHREAMRMLDPVEAGDMMLGPMLSYPHDFWTIAGSGEDAVERESPDDGRGVHMMFTLWDQQTGTVLPVDDGVQIRVYDGDEQVGSPVSPWSMISQEMGFHFGDNVTLPEDGTYTVEVTVPPLSVRKTGDLVGRLDERVSATFEFEYDDEFRHEVIGGVQYLDESEWGDRGALEPMDHGDHGEHGDHDDHDDHDDGHDHEDEHDDGHEHGDHDSHDDGEHEHDHGDEHDHDSENDHNGHGDHAHVPYSALPQIEEYDGTILATADDESGSAGVPTDHDSLPRSDDAAILAALFEDGSADAERLADDGDGDGNAATGQYLLVSPRTPYNRVPLADAALSVTVERDGDTVVGPDAGLTETLDSEYGIHYGLVVDDAQIEAGDSVTVTIDSPPQVARHQGYDTAFLEMPSVEFTVPEQ</sequence>
<feature type="compositionally biased region" description="Acidic residues" evidence="1">
    <location>
        <begin position="37"/>
        <end position="61"/>
    </location>
</feature>
<feature type="domain" description="DUF7350" evidence="2">
    <location>
        <begin position="353"/>
        <end position="490"/>
    </location>
</feature>
<dbReference type="eggNOG" id="arCOG04511">
    <property type="taxonomic scope" value="Archaea"/>
</dbReference>
<dbReference type="STRING" id="547559.Nmag_3559"/>
<dbReference type="Proteomes" id="UP000001879">
    <property type="component" value="Chromosome"/>
</dbReference>
<keyword evidence="5" id="KW-1185">Reference proteome</keyword>
<dbReference type="PaxDb" id="547559-Nmag_3559"/>
<evidence type="ECO:0000313" key="4">
    <source>
        <dbReference type="EMBL" id="ELY28748.1"/>
    </source>
</evidence>
<dbReference type="InterPro" id="IPR038482">
    <property type="entry name" value="Tp34-type_sf"/>
</dbReference>
<proteinExistence type="predicted"/>
<protein>
    <recommendedName>
        <fullName evidence="2">DUF7350 domain-containing protein</fullName>
    </recommendedName>
</protein>
<accession>D3SU20</accession>
<feature type="region of interest" description="Disordered" evidence="1">
    <location>
        <begin position="33"/>
        <end position="74"/>
    </location>
</feature>
<dbReference type="AlphaFoldDB" id="D3SU20"/>
<feature type="compositionally biased region" description="Basic and acidic residues" evidence="1">
    <location>
        <begin position="248"/>
        <end position="323"/>
    </location>
</feature>
<name>D3SU20_NATMM</name>
<organism evidence="3 5">
    <name type="scientific">Natrialba magadii (strain ATCC 43099 / DSM 3394 / CCM 3739 / CIP 104546 / IAM 13178 / JCM 8861 / NBRC 102185 / NCIMB 2190 / MS3)</name>
    <name type="common">Natronobacterium magadii</name>
    <dbReference type="NCBI Taxonomy" id="547559"/>
    <lineage>
        <taxon>Archaea</taxon>
        <taxon>Methanobacteriati</taxon>
        <taxon>Methanobacteriota</taxon>
        <taxon>Stenosarchaea group</taxon>
        <taxon>Halobacteria</taxon>
        <taxon>Halobacteriales</taxon>
        <taxon>Natrialbaceae</taxon>
        <taxon>Natrialba</taxon>
    </lineage>
</organism>
<dbReference type="EMBL" id="AOHS01000040">
    <property type="protein sequence ID" value="ELY28748.1"/>
    <property type="molecule type" value="Genomic_DNA"/>
</dbReference>
<evidence type="ECO:0000313" key="3">
    <source>
        <dbReference type="EMBL" id="ADD07109.1"/>
    </source>
</evidence>
<dbReference type="GeneID" id="8826427"/>
<dbReference type="PATRIC" id="fig|547559.17.peg.2456"/>
<dbReference type="Gene3D" id="2.60.40.2480">
    <property type="entry name" value="Periplasmic metal-binding protein Tp34-type"/>
    <property type="match status" value="1"/>
</dbReference>
<reference evidence="3" key="4">
    <citation type="submission" date="2016-09" db="EMBL/GenBank/DDBJ databases">
        <authorList>
            <person name="Pfeiffer F."/>
        </authorList>
    </citation>
    <scope>NUCLEOTIDE SEQUENCE</scope>
    <source>
        <strain evidence="3">ATCC 43099</strain>
    </source>
</reference>
<gene>
    <name evidence="3" type="ordered locus">Nmag_3559</name>
    <name evidence="4" type="ORF">C500_12420</name>
</gene>
<dbReference type="KEGG" id="nmg:Nmag_3559"/>
<reference evidence="4 6" key="3">
    <citation type="journal article" date="2014" name="PLoS Genet.">
        <title>Phylogenetically driven sequencing of extremely halophilic archaea reveals strategies for static and dynamic osmo-response.</title>
        <authorList>
            <person name="Becker E.A."/>
            <person name="Seitzer P.M."/>
            <person name="Tritt A."/>
            <person name="Larsen D."/>
            <person name="Krusor M."/>
            <person name="Yao A.I."/>
            <person name="Wu D."/>
            <person name="Madern D."/>
            <person name="Eisen J.A."/>
            <person name="Darling A.E."/>
            <person name="Facciotti M.T."/>
        </authorList>
    </citation>
    <scope>NUCLEOTIDE SEQUENCE [LARGE SCALE GENOMIC DNA]</scope>
    <source>
        <strain evidence="6">ATCC 43099 / DSM 3394 / CCM 3739 / CIP 104546 / IAM 13178 / JCM 8861 / NBRC 102185 / NCIMB 2190 / MS3</strain>
        <strain evidence="4">MS-3</strain>
    </source>
</reference>
<evidence type="ECO:0000313" key="5">
    <source>
        <dbReference type="Proteomes" id="UP000001879"/>
    </source>
</evidence>
<evidence type="ECO:0000313" key="6">
    <source>
        <dbReference type="Proteomes" id="UP000011543"/>
    </source>
</evidence>
<reference evidence="3 5" key="2">
    <citation type="journal article" date="2012" name="BMC Genomics">
        <title>A comparative genomics perspective on the genetic content of the alkaliphilic haloarchaeon Natrialba magadii ATCC 43099T.</title>
        <authorList>
            <person name="Siddaramappa S."/>
            <person name="Challacombe J.F."/>
            <person name="Decastro R.E."/>
            <person name="Pfeiffer F."/>
            <person name="Sastre D.E."/>
            <person name="Gimenez M.I."/>
            <person name="Paggi R.A."/>
            <person name="Detter J.C."/>
            <person name="Davenport K.W."/>
            <person name="Goodwin L.A."/>
            <person name="Kyrpides N."/>
            <person name="Tapia R."/>
            <person name="Pitluck S."/>
            <person name="Lucas S."/>
            <person name="Woyke T."/>
            <person name="Maupin-Furlow J.A."/>
        </authorList>
    </citation>
    <scope>NUCLEOTIDE SEQUENCE [LARGE SCALE GENOMIC DNA]</scope>
    <source>
        <strain evidence="3">ATCC 43099</strain>
        <strain evidence="5">ATCC 43099 / DSM 3394 / CCM 3739 / CIP 104546 / IAM 13178 / JCM 8861 / NBRC 102185 / NCIMB 2190 / MS3</strain>
    </source>
</reference>
<evidence type="ECO:0000256" key="1">
    <source>
        <dbReference type="SAM" id="MobiDB-lite"/>
    </source>
</evidence>
<feature type="region of interest" description="Disordered" evidence="1">
    <location>
        <begin position="248"/>
        <end position="324"/>
    </location>
</feature>
<dbReference type="InterPro" id="IPR055774">
    <property type="entry name" value="DUF7350"/>
</dbReference>
<evidence type="ECO:0000259" key="2">
    <source>
        <dbReference type="Pfam" id="PF24041"/>
    </source>
</evidence>
<dbReference type="Proteomes" id="UP000011543">
    <property type="component" value="Unassembled WGS sequence"/>
</dbReference>
<reference evidence="5" key="1">
    <citation type="submission" date="2010-02" db="EMBL/GenBank/DDBJ databases">
        <title>Complete sequence of chromosome of Natrialba magadii ATCC 43099.</title>
        <authorList>
            <consortium name="US DOE Joint Genome Institute"/>
            <person name="Lucas S."/>
            <person name="Copeland A."/>
            <person name="Lapidus A."/>
            <person name="Cheng J.-F."/>
            <person name="Bruce D."/>
            <person name="Goodwin L."/>
            <person name="Pitluck S."/>
            <person name="Davenport K."/>
            <person name="Saunders E."/>
            <person name="Detter J.C."/>
            <person name="Han C."/>
            <person name="Tapia R."/>
            <person name="Land M."/>
            <person name="Hauser L."/>
            <person name="Kyrpides N."/>
            <person name="Mikhailova N."/>
            <person name="De Castro R.E."/>
            <person name="Maupin-Furlow J.A."/>
            <person name="Woyke T."/>
        </authorList>
    </citation>
    <scope>NUCLEOTIDE SEQUENCE [LARGE SCALE GENOMIC DNA]</scope>
    <source>
        <strain evidence="5">ATCC 43099 / DSM 3394 / CCM 3739 / CIP 104546 / IAM 13178 / JCM 8861 / NBRC 102185 / NCIMB 2190 / MS3</strain>
    </source>
</reference>
<dbReference type="EMBL" id="CP001932">
    <property type="protein sequence ID" value="ADD07109.1"/>
    <property type="molecule type" value="Genomic_DNA"/>
</dbReference>
<dbReference type="RefSeq" id="WP_004267701.1">
    <property type="nucleotide sequence ID" value="NC_013922.1"/>
</dbReference>
<dbReference type="Pfam" id="PF24041">
    <property type="entry name" value="DUF7350"/>
    <property type="match status" value="1"/>
</dbReference>
<dbReference type="HOGENOM" id="CLU_043006_0_0_2"/>
<dbReference type="OrthoDB" id="156174at2157"/>